<dbReference type="GO" id="GO:0003864">
    <property type="term" value="F:3-methyl-2-oxobutanoate hydroxymethyltransferase activity"/>
    <property type="evidence" value="ECO:0007669"/>
    <property type="project" value="UniProtKB-EC"/>
</dbReference>
<dbReference type="GO" id="GO:0000287">
    <property type="term" value="F:magnesium ion binding"/>
    <property type="evidence" value="ECO:0007669"/>
    <property type="project" value="TreeGrafter"/>
</dbReference>
<evidence type="ECO:0000256" key="3">
    <source>
        <dbReference type="ARBA" id="ARBA00022679"/>
    </source>
</evidence>
<reference evidence="4" key="1">
    <citation type="submission" date="2018-05" db="EMBL/GenBank/DDBJ databases">
        <authorList>
            <person name="Lanie J.A."/>
            <person name="Ng W.-L."/>
            <person name="Kazmierczak K.M."/>
            <person name="Andrzejewski T.M."/>
            <person name="Davidsen T.M."/>
            <person name="Wayne K.J."/>
            <person name="Tettelin H."/>
            <person name="Glass J.I."/>
            <person name="Rusch D."/>
            <person name="Podicherti R."/>
            <person name="Tsui H.-C.T."/>
            <person name="Winkler M.E."/>
        </authorList>
    </citation>
    <scope>NUCLEOTIDE SEQUENCE</scope>
</reference>
<keyword evidence="3" id="KW-0808">Transferase</keyword>
<feature type="non-terminal residue" evidence="4">
    <location>
        <position position="222"/>
    </location>
</feature>
<dbReference type="GO" id="GO:0015940">
    <property type="term" value="P:pantothenate biosynthetic process"/>
    <property type="evidence" value="ECO:0007669"/>
    <property type="project" value="InterPro"/>
</dbReference>
<dbReference type="SUPFAM" id="SSF51621">
    <property type="entry name" value="Phosphoenolpyruvate/pyruvate domain"/>
    <property type="match status" value="1"/>
</dbReference>
<evidence type="ECO:0000256" key="2">
    <source>
        <dbReference type="ARBA" id="ARBA00012618"/>
    </source>
</evidence>
<comment type="similarity">
    <text evidence="1">Belongs to the PanB family.</text>
</comment>
<evidence type="ECO:0000256" key="1">
    <source>
        <dbReference type="ARBA" id="ARBA00008676"/>
    </source>
</evidence>
<accession>A0A382YAY5</accession>
<evidence type="ECO:0000313" key="4">
    <source>
        <dbReference type="EMBL" id="SVD80486.1"/>
    </source>
</evidence>
<dbReference type="InterPro" id="IPR015813">
    <property type="entry name" value="Pyrv/PenolPyrv_kinase-like_dom"/>
</dbReference>
<proteinExistence type="inferred from homology"/>
<dbReference type="InterPro" id="IPR040442">
    <property type="entry name" value="Pyrv_kinase-like_dom_sf"/>
</dbReference>
<organism evidence="4">
    <name type="scientific">marine metagenome</name>
    <dbReference type="NCBI Taxonomy" id="408172"/>
    <lineage>
        <taxon>unclassified sequences</taxon>
        <taxon>metagenomes</taxon>
        <taxon>ecological metagenomes</taxon>
    </lineage>
</organism>
<gene>
    <name evidence="4" type="ORF">METZ01_LOCUS433340</name>
</gene>
<dbReference type="Gene3D" id="3.20.20.60">
    <property type="entry name" value="Phosphoenolpyruvate-binding domains"/>
    <property type="match status" value="1"/>
</dbReference>
<dbReference type="PANTHER" id="PTHR20881:SF0">
    <property type="entry name" value="3-METHYL-2-OXOBUTANOATE HYDROXYMETHYLTRANSFERASE"/>
    <property type="match status" value="1"/>
</dbReference>
<name>A0A382YAY5_9ZZZZ</name>
<dbReference type="AlphaFoldDB" id="A0A382YAY5"/>
<dbReference type="PANTHER" id="PTHR20881">
    <property type="entry name" value="3-METHYL-2-OXOBUTANOATE HYDROXYMETHYLTRANSFERASE"/>
    <property type="match status" value="1"/>
</dbReference>
<dbReference type="InterPro" id="IPR003700">
    <property type="entry name" value="Pantoate_hydroxy_MeTrfase"/>
</dbReference>
<dbReference type="Pfam" id="PF02548">
    <property type="entry name" value="Pantoate_transf"/>
    <property type="match status" value="1"/>
</dbReference>
<sequence>MKKNFKKVFSINLEPGYRNYTVKDLLDIKGKKKLTQILVSSPDEAAAAEEANIDLILAKPDENVRKIRESASKTFMTVAIPFIKYSSKNDIVKKALELVEIGADSIHCGSWNINFMKYLNEFKIPFQGHAGLVPRRSTWIGGVRAFGKTSKEAIQLYHNIKEIEESGAWGVEIECVPEDIVSEITKFTKMITLSIGSGKKSDAQFLFAEDILGCSSIEFPRH</sequence>
<dbReference type="EC" id="2.1.2.11" evidence="2"/>
<dbReference type="EMBL" id="UINC01174388">
    <property type="protein sequence ID" value="SVD80486.1"/>
    <property type="molecule type" value="Genomic_DNA"/>
</dbReference>
<protein>
    <recommendedName>
        <fullName evidence="2">3-methyl-2-oxobutanoate hydroxymethyltransferase</fullName>
        <ecNumber evidence="2">2.1.2.11</ecNumber>
    </recommendedName>
</protein>